<dbReference type="AlphaFoldDB" id="A0A1L7D6G4"/>
<dbReference type="InterPro" id="IPR016181">
    <property type="entry name" value="Acyl_CoA_acyltransferase"/>
</dbReference>
<dbReference type="STRING" id="161895.CPHO_08700"/>
<reference evidence="4 5" key="1">
    <citation type="submission" date="2014-08" db="EMBL/GenBank/DDBJ databases">
        <title>Complete genome sequence of Corynebacterium phocae M408/89/1(T)(=DSM 44612(T)), isolated from the common seal (Phoca vitulina).</title>
        <authorList>
            <person name="Ruckert C."/>
            <person name="Albersmeier A."/>
            <person name="Winkler A."/>
            <person name="Kalinowski J."/>
        </authorList>
    </citation>
    <scope>NUCLEOTIDE SEQUENCE [LARGE SCALE GENOMIC DNA]</scope>
    <source>
        <strain evidence="4 5">M408/89/1</strain>
    </source>
</reference>
<dbReference type="GO" id="GO:0016747">
    <property type="term" value="F:acyltransferase activity, transferring groups other than amino-acyl groups"/>
    <property type="evidence" value="ECO:0007669"/>
    <property type="project" value="InterPro"/>
</dbReference>
<accession>A0A1L7D6G4</accession>
<evidence type="ECO:0000259" key="3">
    <source>
        <dbReference type="PROSITE" id="PS51186"/>
    </source>
</evidence>
<keyword evidence="5" id="KW-1185">Reference proteome</keyword>
<dbReference type="KEGG" id="cpho:CPHO_08700"/>
<feature type="domain" description="N-acetyltransferase" evidence="3">
    <location>
        <begin position="1"/>
        <end position="143"/>
    </location>
</feature>
<evidence type="ECO:0000256" key="2">
    <source>
        <dbReference type="ARBA" id="ARBA00023315"/>
    </source>
</evidence>
<dbReference type="SUPFAM" id="SSF55729">
    <property type="entry name" value="Acyl-CoA N-acyltransferases (Nat)"/>
    <property type="match status" value="1"/>
</dbReference>
<dbReference type="PANTHER" id="PTHR43072:SF23">
    <property type="entry name" value="UPF0039 PROTEIN C11D3.02C"/>
    <property type="match status" value="1"/>
</dbReference>
<dbReference type="PANTHER" id="PTHR43072">
    <property type="entry name" value="N-ACETYLTRANSFERASE"/>
    <property type="match status" value="1"/>
</dbReference>
<dbReference type="PROSITE" id="PS51186">
    <property type="entry name" value="GNAT"/>
    <property type="match status" value="1"/>
</dbReference>
<dbReference type="EMBL" id="CP009249">
    <property type="protein sequence ID" value="APT93756.1"/>
    <property type="molecule type" value="Genomic_DNA"/>
</dbReference>
<sequence length="147" mass="16931">MTEIFNWAIRETTFVFRKVEATVAEREEHFRSVEGYPYLVVETDRVMGFALLQPHNDPRRWDGCFEDSIYIDPAGHGQGLGKHLLSALVEEARQDERIHTVLALICGNNPASVALHEKLGFKKSGYLRELSFKHGQWLDLNYLQLMV</sequence>
<evidence type="ECO:0000313" key="5">
    <source>
        <dbReference type="Proteomes" id="UP000185491"/>
    </source>
</evidence>
<dbReference type="Pfam" id="PF00583">
    <property type="entry name" value="Acetyltransf_1"/>
    <property type="match status" value="1"/>
</dbReference>
<organism evidence="4 5">
    <name type="scientific">Corynebacterium phocae</name>
    <dbReference type="NCBI Taxonomy" id="161895"/>
    <lineage>
        <taxon>Bacteria</taxon>
        <taxon>Bacillati</taxon>
        <taxon>Actinomycetota</taxon>
        <taxon>Actinomycetes</taxon>
        <taxon>Mycobacteriales</taxon>
        <taxon>Corynebacteriaceae</taxon>
        <taxon>Corynebacterium</taxon>
    </lineage>
</organism>
<gene>
    <name evidence="4" type="ORF">CPHO_08700</name>
</gene>
<keyword evidence="2" id="KW-0012">Acyltransferase</keyword>
<protein>
    <recommendedName>
        <fullName evidence="3">N-acetyltransferase domain-containing protein</fullName>
    </recommendedName>
</protein>
<proteinExistence type="predicted"/>
<dbReference type="InterPro" id="IPR000182">
    <property type="entry name" value="GNAT_dom"/>
</dbReference>
<evidence type="ECO:0000256" key="1">
    <source>
        <dbReference type="ARBA" id="ARBA00022679"/>
    </source>
</evidence>
<evidence type="ECO:0000313" key="4">
    <source>
        <dbReference type="EMBL" id="APT93756.1"/>
    </source>
</evidence>
<dbReference type="Proteomes" id="UP000185491">
    <property type="component" value="Chromosome"/>
</dbReference>
<keyword evidence="1" id="KW-0808">Transferase</keyword>
<name>A0A1L7D6G4_9CORY</name>
<dbReference type="Gene3D" id="3.40.630.30">
    <property type="match status" value="1"/>
</dbReference>
<dbReference type="CDD" id="cd04301">
    <property type="entry name" value="NAT_SF"/>
    <property type="match status" value="1"/>
</dbReference>